<evidence type="ECO:0000256" key="2">
    <source>
        <dbReference type="ARBA" id="ARBA00011322"/>
    </source>
</evidence>
<dbReference type="AlphaFoldDB" id="A0A552ILT9"/>
<evidence type="ECO:0000256" key="4">
    <source>
        <dbReference type="SAM" id="Coils"/>
    </source>
</evidence>
<comment type="similarity">
    <text evidence="1">Belongs to the SMC family. SbcC subfamily.</text>
</comment>
<dbReference type="GO" id="GO:0006302">
    <property type="term" value="P:double-strand break repair"/>
    <property type="evidence" value="ECO:0007669"/>
    <property type="project" value="InterPro"/>
</dbReference>
<dbReference type="GO" id="GO:0016887">
    <property type="term" value="F:ATP hydrolysis activity"/>
    <property type="evidence" value="ECO:0007669"/>
    <property type="project" value="InterPro"/>
</dbReference>
<accession>A0A552ILT9</accession>
<dbReference type="Proteomes" id="UP000319191">
    <property type="component" value="Unassembled WGS sequence"/>
</dbReference>
<evidence type="ECO:0000256" key="3">
    <source>
        <dbReference type="ARBA" id="ARBA00013368"/>
    </source>
</evidence>
<proteinExistence type="inferred from homology"/>
<feature type="coiled-coil region" evidence="4">
    <location>
        <begin position="175"/>
        <end position="264"/>
    </location>
</feature>
<dbReference type="InterPro" id="IPR038729">
    <property type="entry name" value="Rad50/SbcC_AAA"/>
</dbReference>
<dbReference type="InterPro" id="IPR027417">
    <property type="entry name" value="P-loop_NTPase"/>
</dbReference>
<organism evidence="6 7">
    <name type="scientific">Microcystis novacekii Mn_MB_F_20050700_S1D</name>
    <dbReference type="NCBI Taxonomy" id="2486266"/>
    <lineage>
        <taxon>Bacteria</taxon>
        <taxon>Bacillati</taxon>
        <taxon>Cyanobacteriota</taxon>
        <taxon>Cyanophyceae</taxon>
        <taxon>Oscillatoriophycideae</taxon>
        <taxon>Chroococcales</taxon>
        <taxon>Microcystaceae</taxon>
        <taxon>Microcystis</taxon>
    </lineage>
</organism>
<sequence length="648" mass="75301">MTLRLKQIRLTNWKCYPSQNITFNLHPDRKIQIIFGNNGYGKTSLMEGILWCLYGGDIVSKESLKTYFYRGKDDSSSAEEKEMRVELHFTKNEKNYFISRTAKLKVNGSTFYPSVEEALFYEDGTMRSNSREYIEALLPKSIRDFFCFDGLKIEQYTQITQTKEAKEAIEKVLGIPELINLRNDTEKALQELEKRLNKAEGTSQAFRDKMQQLRELEEEIGIKKDQLKNAKLQEKHEIIIYQDAQEKAAQIESLREKLQEINNLDKKRIGLQPQLNNLQKTIDSWLRKASIPLMINFLQEMVDDWQVTSFKSTSKTNSTAILKAILNDENCLCGRCLDKNSRDFIFQQIAELELLDVDNYTSIEKDNLRIDLQGIIRDNAKFSNYSQLLLQRDRLEEEIKEINQHIKQLKKKSTGINQESANEIWRKVGEYEQKIKEIEESIEQLQKEIEIKEKELENLRREVEILARENQTTLMLSNQVKMARGLKNATNELIEWHIDNYQKMINRVTSDRYLQVTNKLDEYVGVEVTEEYRLGIRTITGKLLNPDVLSAGEKQALAFAFITGLNQITDTCVPLIMDTPFGHLDKEHQKNIINSLPNLNSQVIILATNRDLPDPLLNLLRPHTADILKINRLAADEDASTIEVMENY</sequence>
<evidence type="ECO:0000313" key="7">
    <source>
        <dbReference type="Proteomes" id="UP000319191"/>
    </source>
</evidence>
<reference evidence="6 7" key="1">
    <citation type="submission" date="2019-01" db="EMBL/GenBank/DDBJ databases">
        <title>Coherence of Microcystis species and biogeography revealed through population genomics.</title>
        <authorList>
            <person name="Perez-Carrascal O.M."/>
            <person name="Terrat Y."/>
            <person name="Giani A."/>
            <person name="Fortin N."/>
            <person name="Tromas N."/>
            <person name="Shapiro B.J."/>
        </authorList>
    </citation>
    <scope>NUCLEOTIDE SEQUENCE [LARGE SCALE GENOMIC DNA]</scope>
    <source>
        <strain evidence="6">Mn_MB_F_20050700_S1D</strain>
    </source>
</reference>
<dbReference type="EMBL" id="SFAV01000254">
    <property type="protein sequence ID" value="TRU84382.1"/>
    <property type="molecule type" value="Genomic_DNA"/>
</dbReference>
<comment type="caution">
    <text evidence="6">The sequence shown here is derived from an EMBL/GenBank/DDBJ whole genome shotgun (WGS) entry which is preliminary data.</text>
</comment>
<feature type="domain" description="Rad50/SbcC-type AAA" evidence="5">
    <location>
        <begin position="7"/>
        <end position="262"/>
    </location>
</feature>
<dbReference type="PANTHER" id="PTHR32114:SF2">
    <property type="entry name" value="ABC TRANSPORTER ABCH.3"/>
    <property type="match status" value="1"/>
</dbReference>
<comment type="subunit">
    <text evidence="2">Heterodimer of SbcC and SbcD.</text>
</comment>
<keyword evidence="4" id="KW-0175">Coiled coil</keyword>
<gene>
    <name evidence="6" type="ORF">EWV54_18045</name>
</gene>
<evidence type="ECO:0000259" key="5">
    <source>
        <dbReference type="Pfam" id="PF13476"/>
    </source>
</evidence>
<dbReference type="PANTHER" id="PTHR32114">
    <property type="entry name" value="ABC TRANSPORTER ABCH.3"/>
    <property type="match status" value="1"/>
</dbReference>
<evidence type="ECO:0000313" key="6">
    <source>
        <dbReference type="EMBL" id="TRU84382.1"/>
    </source>
</evidence>
<feature type="coiled-coil region" evidence="4">
    <location>
        <begin position="385"/>
        <end position="476"/>
    </location>
</feature>
<protein>
    <recommendedName>
        <fullName evidence="3">Nuclease SbcCD subunit C</fullName>
    </recommendedName>
</protein>
<evidence type="ECO:0000256" key="1">
    <source>
        <dbReference type="ARBA" id="ARBA00006930"/>
    </source>
</evidence>
<dbReference type="SUPFAM" id="SSF52540">
    <property type="entry name" value="P-loop containing nucleoside triphosphate hydrolases"/>
    <property type="match status" value="1"/>
</dbReference>
<dbReference type="Pfam" id="PF13476">
    <property type="entry name" value="AAA_23"/>
    <property type="match status" value="1"/>
</dbReference>
<dbReference type="Gene3D" id="3.40.50.300">
    <property type="entry name" value="P-loop containing nucleotide triphosphate hydrolases"/>
    <property type="match status" value="2"/>
</dbReference>
<name>A0A552ILT9_9CHRO</name>